<dbReference type="EMBL" id="JASJOU010000008">
    <property type="protein sequence ID" value="MDJ1503530.1"/>
    <property type="molecule type" value="Genomic_DNA"/>
</dbReference>
<gene>
    <name evidence="2" type="ORF">QNI22_22880</name>
</gene>
<name>A0AAE3R8S4_9BACT</name>
<dbReference type="AlphaFoldDB" id="A0AAE3R8S4"/>
<evidence type="ECO:0000313" key="2">
    <source>
        <dbReference type="EMBL" id="MDJ1503530.1"/>
    </source>
</evidence>
<evidence type="ECO:0000313" key="3">
    <source>
        <dbReference type="Proteomes" id="UP001232063"/>
    </source>
</evidence>
<feature type="signal peptide" evidence="1">
    <location>
        <begin position="1"/>
        <end position="19"/>
    </location>
</feature>
<proteinExistence type="predicted"/>
<keyword evidence="3" id="KW-1185">Reference proteome</keyword>
<evidence type="ECO:0008006" key="4">
    <source>
        <dbReference type="Google" id="ProtNLM"/>
    </source>
</evidence>
<dbReference type="RefSeq" id="WP_314514148.1">
    <property type="nucleotide sequence ID" value="NZ_JASJOU010000008.1"/>
</dbReference>
<sequence length="446" mass="51140">MKKIVLALIFLITGNKVTAQWLTQSAEGKGSFLFKGSNVSFDLAKTDLTFTISNLNTPLKVASKSDNAYWFIGGSLMAKNEESIGNLFSRGDFVPSAKLNGYTGVRLSNSYDKLYREKEKSFSTELKEEEDRLIREFISTMGNLIDDEIRINNLSDTNTKIKLLNDWKGQLTNPKKFFTYLKTYQPYGNDTIAVIIQNLLEEIKIIEKKNDKEKEELRNNLIRERDKYISKHFWRLSIFTFGGIDASSFKRVEELDTSNLSNSFIKEEYRGGQWGIGINHQINRWKFGLTYSYKETNNFNLLDKIDYKLTKATTSGNQNLIEEKLITAYSGEYSKVAINELNIDIIYNLSLGKESNTYTFLNGYLRGNFFSRKEDLLPNSYNLGLGSYFFTTKSKFLGGLYVELPDVENSFEKRKPIDKQNIRTATKRLTFGIVAKFALSSLISSQ</sequence>
<protein>
    <recommendedName>
        <fullName evidence="4">DUF5723 domain-containing protein</fullName>
    </recommendedName>
</protein>
<dbReference type="Proteomes" id="UP001232063">
    <property type="component" value="Unassembled WGS sequence"/>
</dbReference>
<evidence type="ECO:0000256" key="1">
    <source>
        <dbReference type="SAM" id="SignalP"/>
    </source>
</evidence>
<reference evidence="2" key="1">
    <citation type="submission" date="2023-05" db="EMBL/GenBank/DDBJ databases">
        <authorList>
            <person name="Zhang X."/>
        </authorList>
    </citation>
    <scope>NUCLEOTIDE SEQUENCE</scope>
    <source>
        <strain evidence="2">BD1B2-1</strain>
    </source>
</reference>
<keyword evidence="1" id="KW-0732">Signal</keyword>
<accession>A0AAE3R8S4</accession>
<feature type="chain" id="PRO_5042200315" description="DUF5723 domain-containing protein" evidence="1">
    <location>
        <begin position="20"/>
        <end position="446"/>
    </location>
</feature>
<comment type="caution">
    <text evidence="2">The sequence shown here is derived from an EMBL/GenBank/DDBJ whole genome shotgun (WGS) entry which is preliminary data.</text>
</comment>
<organism evidence="2 3">
    <name type="scientific">Xanthocytophaga agilis</name>
    <dbReference type="NCBI Taxonomy" id="3048010"/>
    <lineage>
        <taxon>Bacteria</taxon>
        <taxon>Pseudomonadati</taxon>
        <taxon>Bacteroidota</taxon>
        <taxon>Cytophagia</taxon>
        <taxon>Cytophagales</taxon>
        <taxon>Rhodocytophagaceae</taxon>
        <taxon>Xanthocytophaga</taxon>
    </lineage>
</organism>